<feature type="region of interest" description="Disordered" evidence="1">
    <location>
        <begin position="237"/>
        <end position="278"/>
    </location>
</feature>
<evidence type="ECO:0000313" key="3">
    <source>
        <dbReference type="WBParaSite" id="MBELARI_LOCUS21716.1"/>
    </source>
</evidence>
<keyword evidence="2" id="KW-1185">Reference proteome</keyword>
<feature type="region of interest" description="Disordered" evidence="1">
    <location>
        <begin position="328"/>
        <end position="369"/>
    </location>
</feature>
<dbReference type="WBParaSite" id="MBELARI_LOCUS21716.1">
    <property type="protein sequence ID" value="MBELARI_LOCUS21716.1"/>
    <property type="gene ID" value="MBELARI_LOCUS21716"/>
</dbReference>
<protein>
    <submittedName>
        <fullName evidence="3">Uncharacterized protein</fullName>
    </submittedName>
</protein>
<dbReference type="AlphaFoldDB" id="A0AAF3F561"/>
<sequence>MNCLECGKVNEPNDLYFCEGHLQAGKGANAKLAGQLDQLAIFCSKCYVCGHFSCNGSKKPLLLFDYLNALNDEELENDLLESEREVKQIISQFHQLENFLKEKKLTKQSTKLPDDIKTVLAKINADLASVNACLSATLESILDQNLAEAKTAEVKPVEEPKVATPPMKEESIVRYNRDFMISLQKKENVIPAPSEQHYVSKERMQLVLEEPVEEVTATLQKLPNPAFSNQDFNARPVMQPKERHQTSAMSTRSNDGSDDGWGSVKPVEGPKPLQAIAPPQMAANGGLSKTAMISTPNVIGAKSSLWLFYSLSRGHAGNCGDECGAMWRGKKDKAPQPAAAKPNPGEKKLNPNNVDMTDRWVNLGDTAVP</sequence>
<proteinExistence type="predicted"/>
<reference evidence="3" key="1">
    <citation type="submission" date="2024-02" db="UniProtKB">
        <authorList>
            <consortium name="WormBaseParasite"/>
        </authorList>
    </citation>
    <scope>IDENTIFICATION</scope>
</reference>
<name>A0AAF3F561_9BILA</name>
<evidence type="ECO:0000256" key="1">
    <source>
        <dbReference type="SAM" id="MobiDB-lite"/>
    </source>
</evidence>
<accession>A0AAF3F561</accession>
<dbReference type="Proteomes" id="UP000887575">
    <property type="component" value="Unassembled WGS sequence"/>
</dbReference>
<organism evidence="2 3">
    <name type="scientific">Mesorhabditis belari</name>
    <dbReference type="NCBI Taxonomy" id="2138241"/>
    <lineage>
        <taxon>Eukaryota</taxon>
        <taxon>Metazoa</taxon>
        <taxon>Ecdysozoa</taxon>
        <taxon>Nematoda</taxon>
        <taxon>Chromadorea</taxon>
        <taxon>Rhabditida</taxon>
        <taxon>Rhabditina</taxon>
        <taxon>Rhabditomorpha</taxon>
        <taxon>Rhabditoidea</taxon>
        <taxon>Rhabditidae</taxon>
        <taxon>Mesorhabditinae</taxon>
        <taxon>Mesorhabditis</taxon>
    </lineage>
</organism>
<evidence type="ECO:0000313" key="2">
    <source>
        <dbReference type="Proteomes" id="UP000887575"/>
    </source>
</evidence>